<reference evidence="1 2" key="1">
    <citation type="submission" date="2018-05" db="EMBL/GenBank/DDBJ databases">
        <title>Genomic Encyclopedia of Type Strains, Phase IV (KMG-IV): sequencing the most valuable type-strain genomes for metagenomic binning, comparative biology and taxonomic classification.</title>
        <authorList>
            <person name="Goeker M."/>
        </authorList>
    </citation>
    <scope>NUCLEOTIDE SEQUENCE [LARGE SCALE GENOMIC DNA]</scope>
    <source>
        <strain evidence="1 2">DSM 28556</strain>
    </source>
</reference>
<evidence type="ECO:0000313" key="1">
    <source>
        <dbReference type="EMBL" id="PXW83400.1"/>
    </source>
</evidence>
<gene>
    <name evidence="1" type="ORF">DFR56_11679</name>
</gene>
<proteinExistence type="predicted"/>
<comment type="caution">
    <text evidence="1">The sequence shown here is derived from an EMBL/GenBank/DDBJ whole genome shotgun (WGS) entry which is preliminary data.</text>
</comment>
<organism evidence="1 2">
    <name type="scientific">Pseudogracilibacillus auburnensis</name>
    <dbReference type="NCBI Taxonomy" id="1494959"/>
    <lineage>
        <taxon>Bacteria</taxon>
        <taxon>Bacillati</taxon>
        <taxon>Bacillota</taxon>
        <taxon>Bacilli</taxon>
        <taxon>Bacillales</taxon>
        <taxon>Bacillaceae</taxon>
        <taxon>Pseudogracilibacillus</taxon>
    </lineage>
</organism>
<accession>A0A2V3VPE8</accession>
<dbReference type="EMBL" id="QJJQ01000016">
    <property type="protein sequence ID" value="PXW83400.1"/>
    <property type="molecule type" value="Genomic_DNA"/>
</dbReference>
<name>A0A2V3VPE8_9BACI</name>
<dbReference type="Proteomes" id="UP000247978">
    <property type="component" value="Unassembled WGS sequence"/>
</dbReference>
<dbReference type="AlphaFoldDB" id="A0A2V3VPE8"/>
<protein>
    <recommendedName>
        <fullName evidence="3">TIR domain-containing protein</fullName>
    </recommendedName>
</protein>
<evidence type="ECO:0000313" key="2">
    <source>
        <dbReference type="Proteomes" id="UP000247978"/>
    </source>
</evidence>
<dbReference type="RefSeq" id="WP_110396921.1">
    <property type="nucleotide sequence ID" value="NZ_JADIJL010000002.1"/>
</dbReference>
<keyword evidence="2" id="KW-1185">Reference proteome</keyword>
<sequence length="259" mass="30246">MYKGFKVELTHGFGVISYQSLGQEIIGQQGAAAKRCLDNYINPDTGALIGDALEKDWFPVSAYDVFISHSHEDLDEVEAFVGWMQEKLGVSVFVDSAVWESADELLSVIDERYSLDRERIAYDYRRRNFSTSHVYIMLAMALVKVINQTECFMFVNSLNSVKDAVTRSPWIYAELMFANMIEKRVPKRLTSEWSSGVLTHRRKQLEIEYDVYSFMRELDLLRREDLKLWERMYQEKSCDHALDELYKLVRSPAKKGHYF</sequence>
<dbReference type="Gene3D" id="3.40.50.10140">
    <property type="entry name" value="Toll/interleukin-1 receptor homology (TIR) domain"/>
    <property type="match status" value="1"/>
</dbReference>
<dbReference type="SUPFAM" id="SSF52200">
    <property type="entry name" value="Toll/Interleukin receptor TIR domain"/>
    <property type="match status" value="1"/>
</dbReference>
<evidence type="ECO:0008006" key="3">
    <source>
        <dbReference type="Google" id="ProtNLM"/>
    </source>
</evidence>
<dbReference type="OrthoDB" id="6971689at2"/>
<dbReference type="InterPro" id="IPR035897">
    <property type="entry name" value="Toll_tir_struct_dom_sf"/>
</dbReference>